<dbReference type="EMBL" id="JACCCU010000003">
    <property type="protein sequence ID" value="NYF91775.1"/>
    <property type="molecule type" value="Genomic_DNA"/>
</dbReference>
<dbReference type="InterPro" id="IPR025333">
    <property type="entry name" value="DUF4239"/>
</dbReference>
<evidence type="ECO:0000256" key="1">
    <source>
        <dbReference type="SAM" id="Phobius"/>
    </source>
</evidence>
<keyword evidence="1" id="KW-0812">Transmembrane</keyword>
<keyword evidence="1" id="KW-0472">Membrane</keyword>
<protein>
    <recommendedName>
        <fullName evidence="4">DUF4239 domain-containing protein</fullName>
    </recommendedName>
</protein>
<dbReference type="Proteomes" id="UP000564385">
    <property type="component" value="Unassembled WGS sequence"/>
</dbReference>
<sequence>MSNWLLGTLIVGVFTVVGLAGLYLTRPLVRRLHLIDHSHNDIVGFYLAAVTVFYGITLGLVAVGTWETYSEVENRVDHEAIAVGALYRDIGAYPEPVRSALQNDLRTYTRQVIDVGWPMQQRGIVPNNASGALSDFQRDFMSFEPTTERQKIIAAEAYRAFNDLTESRRARLNSVTAELPGPLWLVVIAGAILSIATTWFFHTASFKMHLWMTIMFSALIGLLIYLVASLDNPYRGRVSVTPEPLERVYQQIMVSQPK</sequence>
<dbReference type="Pfam" id="PF14023">
    <property type="entry name" value="Bestrophin-like"/>
    <property type="match status" value="1"/>
</dbReference>
<evidence type="ECO:0000313" key="3">
    <source>
        <dbReference type="Proteomes" id="UP000564385"/>
    </source>
</evidence>
<proteinExistence type="predicted"/>
<feature type="transmembrane region" description="Helical" evidence="1">
    <location>
        <begin position="6"/>
        <end position="24"/>
    </location>
</feature>
<comment type="caution">
    <text evidence="2">The sequence shown here is derived from an EMBL/GenBank/DDBJ whole genome shotgun (WGS) entry which is preliminary data.</text>
</comment>
<name>A0A852VNY2_9BACT</name>
<feature type="transmembrane region" description="Helical" evidence="1">
    <location>
        <begin position="183"/>
        <end position="201"/>
    </location>
</feature>
<organism evidence="2 3">
    <name type="scientific">Tunturiibacter lichenicola</name>
    <dbReference type="NCBI Taxonomy" id="2051959"/>
    <lineage>
        <taxon>Bacteria</taxon>
        <taxon>Pseudomonadati</taxon>
        <taxon>Acidobacteriota</taxon>
        <taxon>Terriglobia</taxon>
        <taxon>Terriglobales</taxon>
        <taxon>Acidobacteriaceae</taxon>
        <taxon>Tunturiibacter</taxon>
    </lineage>
</organism>
<keyword evidence="1" id="KW-1133">Transmembrane helix</keyword>
<gene>
    <name evidence="2" type="ORF">HDF08_003894</name>
</gene>
<evidence type="ECO:0000313" key="2">
    <source>
        <dbReference type="EMBL" id="NYF91775.1"/>
    </source>
</evidence>
<accession>A0A852VNY2</accession>
<feature type="transmembrane region" description="Helical" evidence="1">
    <location>
        <begin position="45"/>
        <end position="66"/>
    </location>
</feature>
<feature type="transmembrane region" description="Helical" evidence="1">
    <location>
        <begin position="208"/>
        <end position="228"/>
    </location>
</feature>
<reference evidence="2 3" key="1">
    <citation type="submission" date="2020-07" db="EMBL/GenBank/DDBJ databases">
        <title>Genomic Encyclopedia of Type Strains, Phase IV (KMG-V): Genome sequencing to study the core and pangenomes of soil and plant-associated prokaryotes.</title>
        <authorList>
            <person name="Whitman W."/>
        </authorList>
    </citation>
    <scope>NUCLEOTIDE SEQUENCE [LARGE SCALE GENOMIC DNA]</scope>
    <source>
        <strain evidence="2 3">M8UP22</strain>
    </source>
</reference>
<dbReference type="AlphaFoldDB" id="A0A852VNY2"/>
<evidence type="ECO:0008006" key="4">
    <source>
        <dbReference type="Google" id="ProtNLM"/>
    </source>
</evidence>